<dbReference type="SUPFAM" id="SSF53474">
    <property type="entry name" value="alpha/beta-Hydrolases"/>
    <property type="match status" value="1"/>
</dbReference>
<dbReference type="GO" id="GO:0006508">
    <property type="term" value="P:proteolysis"/>
    <property type="evidence" value="ECO:0007669"/>
    <property type="project" value="InterPro"/>
</dbReference>
<reference evidence="4" key="1">
    <citation type="submission" date="2023-03" db="EMBL/GenBank/DDBJ databases">
        <authorList>
            <person name="Julca I."/>
        </authorList>
    </citation>
    <scope>NUCLEOTIDE SEQUENCE</scope>
</reference>
<name>A0AAV1CY82_OLDCO</name>
<protein>
    <submittedName>
        <fullName evidence="4">OLC1v1037173C1</fullName>
    </submittedName>
</protein>
<keyword evidence="5" id="KW-1185">Reference proteome</keyword>
<keyword evidence="3" id="KW-0325">Glycoprotein</keyword>
<evidence type="ECO:0000256" key="2">
    <source>
        <dbReference type="ARBA" id="ARBA00022729"/>
    </source>
</evidence>
<comment type="similarity">
    <text evidence="1">Belongs to the peptidase S10 family.</text>
</comment>
<dbReference type="AlphaFoldDB" id="A0AAV1CY82"/>
<evidence type="ECO:0000313" key="5">
    <source>
        <dbReference type="Proteomes" id="UP001161247"/>
    </source>
</evidence>
<dbReference type="InterPro" id="IPR001563">
    <property type="entry name" value="Peptidase_S10"/>
</dbReference>
<keyword evidence="2" id="KW-0732">Signal</keyword>
<dbReference type="GO" id="GO:0004185">
    <property type="term" value="F:serine-type carboxypeptidase activity"/>
    <property type="evidence" value="ECO:0007669"/>
    <property type="project" value="InterPro"/>
</dbReference>
<evidence type="ECO:0000256" key="1">
    <source>
        <dbReference type="ARBA" id="ARBA00009431"/>
    </source>
</evidence>
<gene>
    <name evidence="4" type="ORF">OLC1_LOCUS10106</name>
</gene>
<sequence>MAKQLPLLLWLHGGPGCSSLGNGAFEELGPFRVGSEGKTLFKNEFAWNHGMLLCHN</sequence>
<evidence type="ECO:0000313" key="4">
    <source>
        <dbReference type="EMBL" id="CAI9100223.1"/>
    </source>
</evidence>
<proteinExistence type="inferred from homology"/>
<evidence type="ECO:0000256" key="3">
    <source>
        <dbReference type="ARBA" id="ARBA00023180"/>
    </source>
</evidence>
<dbReference type="PANTHER" id="PTHR11802:SF132">
    <property type="entry name" value="SERINE CARBOXYPEPTIDASE-LIKE 36-RELATED"/>
    <property type="match status" value="1"/>
</dbReference>
<dbReference type="EMBL" id="OX459120">
    <property type="protein sequence ID" value="CAI9100223.1"/>
    <property type="molecule type" value="Genomic_DNA"/>
</dbReference>
<organism evidence="4 5">
    <name type="scientific">Oldenlandia corymbosa var. corymbosa</name>
    <dbReference type="NCBI Taxonomy" id="529605"/>
    <lineage>
        <taxon>Eukaryota</taxon>
        <taxon>Viridiplantae</taxon>
        <taxon>Streptophyta</taxon>
        <taxon>Embryophyta</taxon>
        <taxon>Tracheophyta</taxon>
        <taxon>Spermatophyta</taxon>
        <taxon>Magnoliopsida</taxon>
        <taxon>eudicotyledons</taxon>
        <taxon>Gunneridae</taxon>
        <taxon>Pentapetalae</taxon>
        <taxon>asterids</taxon>
        <taxon>lamiids</taxon>
        <taxon>Gentianales</taxon>
        <taxon>Rubiaceae</taxon>
        <taxon>Rubioideae</taxon>
        <taxon>Spermacoceae</taxon>
        <taxon>Hedyotis-Oldenlandia complex</taxon>
        <taxon>Oldenlandia</taxon>
    </lineage>
</organism>
<accession>A0AAV1CY82</accession>
<dbReference type="GO" id="GO:0005773">
    <property type="term" value="C:vacuole"/>
    <property type="evidence" value="ECO:0007669"/>
    <property type="project" value="TreeGrafter"/>
</dbReference>
<dbReference type="Gene3D" id="3.40.50.1820">
    <property type="entry name" value="alpha/beta hydrolase"/>
    <property type="match status" value="1"/>
</dbReference>
<dbReference type="InterPro" id="IPR029058">
    <property type="entry name" value="AB_hydrolase_fold"/>
</dbReference>
<dbReference type="PANTHER" id="PTHR11802">
    <property type="entry name" value="SERINE PROTEASE FAMILY S10 SERINE CARBOXYPEPTIDASE"/>
    <property type="match status" value="1"/>
</dbReference>
<dbReference type="Pfam" id="PF00450">
    <property type="entry name" value="Peptidase_S10"/>
    <property type="match status" value="1"/>
</dbReference>
<dbReference type="Proteomes" id="UP001161247">
    <property type="component" value="Chromosome 3"/>
</dbReference>